<dbReference type="EMBL" id="LAXD01000001">
    <property type="protein sequence ID" value="KWX01182.1"/>
    <property type="molecule type" value="Genomic_DNA"/>
</dbReference>
<name>A0A132MUY3_9ACTN</name>
<reference evidence="4" key="4">
    <citation type="submission" date="2015-04" db="EMBL/GenBank/DDBJ databases">
        <title>Physiological reanalysis, assessment of diazotrophy, and genome sequences of multiple isolates of Streptomyces thermoautotrophicus.</title>
        <authorList>
            <person name="MacKellar D.C."/>
            <person name="Lieber L."/>
            <person name="Norman J."/>
            <person name="Bolger A."/>
            <person name="Tobin C."/>
            <person name="Murray J.W."/>
            <person name="Chang R."/>
            <person name="Ford T."/>
            <person name="Nguyen P.Q."/>
            <person name="Woodward J."/>
            <person name="Permingeat H."/>
            <person name="Joshi N.S."/>
            <person name="Silver P.A."/>
            <person name="Usadel B."/>
            <person name="Rutherford A.W."/>
            <person name="Friesen M."/>
            <person name="Prell J."/>
        </authorList>
    </citation>
    <scope>NUCLEOTIDE SEQUENCE [LARGE SCALE GENOMIC DNA]</scope>
    <source>
        <strain evidence="4">H1</strain>
    </source>
</reference>
<comment type="caution">
    <text evidence="2">The sequence shown here is derived from an EMBL/GenBank/DDBJ whole genome shotgun (WGS) entry which is preliminary data.</text>
</comment>
<dbReference type="Proteomes" id="UP000070188">
    <property type="component" value="Unassembled WGS sequence"/>
</dbReference>
<feature type="region of interest" description="Disordered" evidence="1">
    <location>
        <begin position="56"/>
        <end position="80"/>
    </location>
</feature>
<reference evidence="2" key="3">
    <citation type="submission" date="2015-04" db="EMBL/GenBank/DDBJ databases">
        <title>Physiological reanalysis, assessment of diazotrophy, and genome sequences of multiple isolates of Streptomyces thermoautotrophicus.</title>
        <authorList>
            <person name="MacKellar D.C."/>
            <person name="Lieber L."/>
            <person name="Norman J."/>
            <person name="Bolger A."/>
            <person name="Tobin C."/>
            <person name="Murray J.W."/>
            <person name="Woodward J."/>
            <person name="Friesen M."/>
            <person name="Prell J."/>
        </authorList>
    </citation>
    <scope>NUCLEOTIDE SEQUENCE [LARGE SCALE GENOMIC DNA]</scope>
    <source>
        <strain evidence="2">H1</strain>
    </source>
</reference>
<reference evidence="5" key="2">
    <citation type="submission" date="2015-02" db="EMBL/GenBank/DDBJ databases">
        <title>Physiological reanalysis, assessment of diazotrophy, and genome sequences of multiple isolates of Streptomyces thermoautotrophicus.</title>
        <authorList>
            <person name="MacKellar D.C."/>
            <person name="Lieber L."/>
            <person name="Norman J."/>
            <person name="Bolger A."/>
            <person name="Tobin C."/>
            <person name="Murray J.W."/>
            <person name="Friesen M."/>
            <person name="Prell J."/>
        </authorList>
    </citation>
    <scope>NUCLEOTIDE SEQUENCE [LARGE SCALE GENOMIC DNA]</scope>
    <source>
        <strain evidence="5">UBT1</strain>
    </source>
</reference>
<evidence type="ECO:0000313" key="3">
    <source>
        <dbReference type="EMBL" id="KWX09285.1"/>
    </source>
</evidence>
<organism evidence="2 4">
    <name type="scientific">Carbonactinospora thermoautotrophica</name>
    <dbReference type="NCBI Taxonomy" id="1469144"/>
    <lineage>
        <taxon>Bacteria</taxon>
        <taxon>Bacillati</taxon>
        <taxon>Actinomycetota</taxon>
        <taxon>Actinomycetes</taxon>
        <taxon>Kitasatosporales</taxon>
        <taxon>Carbonactinosporaceae</taxon>
        <taxon>Carbonactinospora</taxon>
    </lineage>
</organism>
<evidence type="ECO:0000313" key="5">
    <source>
        <dbReference type="Proteomes" id="UP000070598"/>
    </source>
</evidence>
<accession>A0A132MUY3</accession>
<dbReference type="EMBL" id="JYIK01000850">
    <property type="protein sequence ID" value="KWX09285.1"/>
    <property type="molecule type" value="Genomic_DNA"/>
</dbReference>
<evidence type="ECO:0000256" key="1">
    <source>
        <dbReference type="SAM" id="MobiDB-lite"/>
    </source>
</evidence>
<dbReference type="PATRIC" id="fig|1469144.10.peg.2396"/>
<sequence length="80" mass="8421">MLPAANLGAFHRAWGFPASADGPTGIRELEKLIIAQVKDTAVLDCRTAWHALEAAPTPSRSLATDASSQAESNSQGYPKS</sequence>
<dbReference type="AlphaFoldDB" id="A0A132MUY3"/>
<gene>
    <name evidence="2" type="ORF">LI90_2210</name>
    <name evidence="3" type="ORF">TR74_10525</name>
</gene>
<dbReference type="Proteomes" id="UP000070598">
    <property type="component" value="Unassembled WGS sequence"/>
</dbReference>
<evidence type="ECO:0000313" key="4">
    <source>
        <dbReference type="Proteomes" id="UP000070188"/>
    </source>
</evidence>
<dbReference type="RefSeq" id="WP_066887504.1">
    <property type="nucleotide sequence ID" value="NZ_JYIK01000850.1"/>
</dbReference>
<reference evidence="3" key="1">
    <citation type="submission" date="2015-02" db="EMBL/GenBank/DDBJ databases">
        <title>Physiological reanalysis, assessment of diazotrophy, and genome sequences of multiple isolates of Streptomyces thermoautotrophicus.</title>
        <authorList>
            <person name="MacKellar D.C."/>
            <person name="Lieber L."/>
            <person name="Norman J."/>
            <person name="Bolger A."/>
            <person name="Tobin C."/>
            <person name="Murray J.W."/>
            <person name="Prell J."/>
        </authorList>
    </citation>
    <scope>NUCLEOTIDE SEQUENCE [LARGE SCALE GENOMIC DNA]</scope>
    <source>
        <strain evidence="3">UBT1</strain>
    </source>
</reference>
<evidence type="ECO:0000313" key="2">
    <source>
        <dbReference type="EMBL" id="KWX01182.1"/>
    </source>
</evidence>
<protein>
    <submittedName>
        <fullName evidence="2">Uncharacterized protein</fullName>
    </submittedName>
</protein>
<keyword evidence="4" id="KW-1185">Reference proteome</keyword>
<feature type="compositionally biased region" description="Polar residues" evidence="1">
    <location>
        <begin position="58"/>
        <end position="80"/>
    </location>
</feature>
<proteinExistence type="predicted"/>